<keyword evidence="5" id="KW-0131">Cell cycle</keyword>
<sequence>MAGSDENYPGVIGPGNVQGVLRGGVGKFPVATGTNRRALSNINRNIIGGPPYPCAVNKRGLSEKFAAQLANKQQQQHKPEEIKKPVLSEPISSEPEDCNIVDVEDYKSSNDFAVPMYVQHTEAMLEEIDRMDEVEMEDVEEEPIMDIDGCDKKNPLAVVEYVDDLYNFYKKAEISGCVAPNYMEQQFDINERMRGILIDWLIEVHYKFELMEETLYLTVNLIDRFLAIQPVARKKLQLVGVTAMLLACKYEEVSVPVVEDLILISDKAYSRKEVLAMEKLMVNTLQFNLSVPTPYVFMRRFLKASRDTKLELLSFFIVELCLVEYDMLKFPPSLLAAAAIYTAQCTLSGTKQWSKTNEYYTSYSEEQLR</sequence>
<evidence type="ECO:0000256" key="5">
    <source>
        <dbReference type="ARBA" id="ARBA00023306"/>
    </source>
</evidence>
<evidence type="ECO:0000313" key="10">
    <source>
        <dbReference type="EMBL" id="KAJ7005648.1"/>
    </source>
</evidence>
<dbReference type="PIRSF" id="PIRSF001771">
    <property type="entry name" value="Cyclin_A_B_D_E"/>
    <property type="match status" value="1"/>
</dbReference>
<keyword evidence="3" id="KW-0132">Cell division</keyword>
<dbReference type="GO" id="GO:0016538">
    <property type="term" value="F:cyclin-dependent protein serine/threonine kinase regulator activity"/>
    <property type="evidence" value="ECO:0007669"/>
    <property type="project" value="InterPro"/>
</dbReference>
<dbReference type="SMART" id="SM01332">
    <property type="entry name" value="Cyclin_C"/>
    <property type="match status" value="1"/>
</dbReference>
<evidence type="ECO:0000313" key="11">
    <source>
        <dbReference type="Proteomes" id="UP001164929"/>
    </source>
</evidence>
<dbReference type="AlphaFoldDB" id="A0AAD6WAM4"/>
<reference evidence="10" key="1">
    <citation type="journal article" date="2023" name="Mol. Ecol. Resour.">
        <title>Chromosome-level genome assembly of a triploid poplar Populus alba 'Berolinensis'.</title>
        <authorList>
            <person name="Chen S."/>
            <person name="Yu Y."/>
            <person name="Wang X."/>
            <person name="Wang S."/>
            <person name="Zhang T."/>
            <person name="Zhou Y."/>
            <person name="He R."/>
            <person name="Meng N."/>
            <person name="Wang Y."/>
            <person name="Liu W."/>
            <person name="Liu Z."/>
            <person name="Liu J."/>
            <person name="Guo Q."/>
            <person name="Huang H."/>
            <person name="Sederoff R.R."/>
            <person name="Wang G."/>
            <person name="Qu G."/>
            <person name="Chen S."/>
        </authorList>
    </citation>
    <scope>NUCLEOTIDE SEQUENCE</scope>
    <source>
        <strain evidence="10">SC-2020</strain>
    </source>
</reference>
<dbReference type="PANTHER" id="PTHR10177">
    <property type="entry name" value="CYCLINS"/>
    <property type="match status" value="1"/>
</dbReference>
<dbReference type="InterPro" id="IPR039361">
    <property type="entry name" value="Cyclin"/>
</dbReference>
<dbReference type="InterPro" id="IPR013763">
    <property type="entry name" value="Cyclin-like_dom"/>
</dbReference>
<dbReference type="Gene3D" id="1.10.472.10">
    <property type="entry name" value="Cyclin-like"/>
    <property type="match status" value="2"/>
</dbReference>
<gene>
    <name evidence="10" type="ORF">NC653_005076</name>
</gene>
<proteinExistence type="inferred from homology"/>
<organism evidence="10 11">
    <name type="scientific">Populus alba x Populus x berolinensis</name>
    <dbReference type="NCBI Taxonomy" id="444605"/>
    <lineage>
        <taxon>Eukaryota</taxon>
        <taxon>Viridiplantae</taxon>
        <taxon>Streptophyta</taxon>
        <taxon>Embryophyta</taxon>
        <taxon>Tracheophyta</taxon>
        <taxon>Spermatophyta</taxon>
        <taxon>Magnoliopsida</taxon>
        <taxon>eudicotyledons</taxon>
        <taxon>Gunneridae</taxon>
        <taxon>Pentapetalae</taxon>
        <taxon>rosids</taxon>
        <taxon>fabids</taxon>
        <taxon>Malpighiales</taxon>
        <taxon>Salicaceae</taxon>
        <taxon>Saliceae</taxon>
        <taxon>Populus</taxon>
    </lineage>
</organism>
<dbReference type="FunFam" id="1.10.472.10:FF:000001">
    <property type="entry name" value="G2/mitotic-specific cyclin"/>
    <property type="match status" value="1"/>
</dbReference>
<dbReference type="SUPFAM" id="SSF47954">
    <property type="entry name" value="Cyclin-like"/>
    <property type="match status" value="2"/>
</dbReference>
<dbReference type="Pfam" id="PF00134">
    <property type="entry name" value="Cyclin_N"/>
    <property type="match status" value="1"/>
</dbReference>
<dbReference type="InterPro" id="IPR036915">
    <property type="entry name" value="Cyclin-like_sf"/>
</dbReference>
<feature type="domain" description="Cyclin-like" evidence="8">
    <location>
        <begin position="199"/>
        <end position="283"/>
    </location>
</feature>
<feature type="domain" description="Cyclin-like" evidence="8">
    <location>
        <begin position="296"/>
        <end position="369"/>
    </location>
</feature>
<comment type="similarity">
    <text evidence="1">Belongs to the cyclin family. Cyclin AB subfamily.</text>
</comment>
<evidence type="ECO:0000256" key="1">
    <source>
        <dbReference type="ARBA" id="ARBA00006955"/>
    </source>
</evidence>
<dbReference type="GO" id="GO:0051301">
    <property type="term" value="P:cell division"/>
    <property type="evidence" value="ECO:0007669"/>
    <property type="project" value="UniProtKB-KW"/>
</dbReference>
<comment type="subunit">
    <text evidence="2">Interacts with the CDC2 protein kinase to form a serine/threonine kinase holoenzyme complex also known as maturation promoting factor (MPF). The cyclin subunit imparts substrate specificity to the complex.</text>
</comment>
<keyword evidence="11" id="KW-1185">Reference proteome</keyword>
<dbReference type="CDD" id="cd20567">
    <property type="entry name" value="CYCLIN_AtCycB-like_rpt1"/>
    <property type="match status" value="1"/>
</dbReference>
<evidence type="ECO:0000259" key="8">
    <source>
        <dbReference type="SMART" id="SM00385"/>
    </source>
</evidence>
<dbReference type="InterPro" id="IPR048258">
    <property type="entry name" value="Cyclins_cyclin-box"/>
</dbReference>
<dbReference type="PROSITE" id="PS00292">
    <property type="entry name" value="CYCLINS"/>
    <property type="match status" value="1"/>
</dbReference>
<evidence type="ECO:0000256" key="3">
    <source>
        <dbReference type="ARBA" id="ARBA00022618"/>
    </source>
</evidence>
<dbReference type="SMART" id="SM00385">
    <property type="entry name" value="CYCLIN"/>
    <property type="match status" value="2"/>
</dbReference>
<keyword evidence="4 7" id="KW-0195">Cyclin</keyword>
<protein>
    <recommendedName>
        <fullName evidence="6">B-like cyclin</fullName>
    </recommendedName>
</protein>
<comment type="caution">
    <text evidence="10">The sequence shown here is derived from an EMBL/GenBank/DDBJ whole genome shotgun (WGS) entry which is preliminary data.</text>
</comment>
<evidence type="ECO:0000256" key="2">
    <source>
        <dbReference type="ARBA" id="ARBA00011177"/>
    </source>
</evidence>
<dbReference type="EMBL" id="JAQIZT010000002">
    <property type="protein sequence ID" value="KAJ7005648.1"/>
    <property type="molecule type" value="Genomic_DNA"/>
</dbReference>
<dbReference type="InterPro" id="IPR006671">
    <property type="entry name" value="Cyclin_N"/>
</dbReference>
<dbReference type="Proteomes" id="UP001164929">
    <property type="component" value="Chromosome 2"/>
</dbReference>
<dbReference type="Pfam" id="PF02984">
    <property type="entry name" value="Cyclin_C"/>
    <property type="match status" value="1"/>
</dbReference>
<name>A0AAD6WAM4_9ROSI</name>
<accession>A0AAD6WAM4</accession>
<evidence type="ECO:0000256" key="6">
    <source>
        <dbReference type="ARBA" id="ARBA00032263"/>
    </source>
</evidence>
<evidence type="ECO:0000256" key="7">
    <source>
        <dbReference type="RuleBase" id="RU000383"/>
    </source>
</evidence>
<dbReference type="InterPro" id="IPR046965">
    <property type="entry name" value="Cyclin_A/B-like"/>
</dbReference>
<dbReference type="GO" id="GO:0044772">
    <property type="term" value="P:mitotic cell cycle phase transition"/>
    <property type="evidence" value="ECO:0007669"/>
    <property type="project" value="InterPro"/>
</dbReference>
<evidence type="ECO:0000256" key="4">
    <source>
        <dbReference type="ARBA" id="ARBA00023127"/>
    </source>
</evidence>
<feature type="domain" description="Cyclin C-terminal" evidence="9">
    <location>
        <begin position="292"/>
        <end position="369"/>
    </location>
</feature>
<dbReference type="InterPro" id="IPR004367">
    <property type="entry name" value="Cyclin_C-dom"/>
</dbReference>
<evidence type="ECO:0000259" key="9">
    <source>
        <dbReference type="SMART" id="SM01332"/>
    </source>
</evidence>